<dbReference type="InterPro" id="IPR011006">
    <property type="entry name" value="CheY-like_superfamily"/>
</dbReference>
<protein>
    <submittedName>
        <fullName evidence="3">Response regulator transcription factor</fullName>
    </submittedName>
</protein>
<feature type="domain" description="Response regulatory" evidence="2">
    <location>
        <begin position="7"/>
        <end position="141"/>
    </location>
</feature>
<comment type="caution">
    <text evidence="3">The sequence shown here is derived from an EMBL/GenBank/DDBJ whole genome shotgun (WGS) entry which is preliminary data.</text>
</comment>
<evidence type="ECO:0000313" key="3">
    <source>
        <dbReference type="EMBL" id="TXD72732.1"/>
    </source>
</evidence>
<dbReference type="InterPro" id="IPR051015">
    <property type="entry name" value="EvgA-like"/>
</dbReference>
<dbReference type="SMART" id="SM00448">
    <property type="entry name" value="REC"/>
    <property type="match status" value="1"/>
</dbReference>
<dbReference type="EMBL" id="VORT01000007">
    <property type="protein sequence ID" value="TXD72732.1"/>
    <property type="molecule type" value="Genomic_DNA"/>
</dbReference>
<evidence type="ECO:0000313" key="4">
    <source>
        <dbReference type="Proteomes" id="UP000321497"/>
    </source>
</evidence>
<reference evidence="3 4" key="1">
    <citation type="submission" date="2019-08" db="EMBL/GenBank/DDBJ databases">
        <title>Genome of Aequorivita antarctica SW49 (type strain).</title>
        <authorList>
            <person name="Bowman J.P."/>
        </authorList>
    </citation>
    <scope>NUCLEOTIDE SEQUENCE [LARGE SCALE GENOMIC DNA]</scope>
    <source>
        <strain evidence="3 4">SW49</strain>
    </source>
</reference>
<organism evidence="3 4">
    <name type="scientific">Aequorivita antarctica</name>
    <dbReference type="NCBI Taxonomy" id="153266"/>
    <lineage>
        <taxon>Bacteria</taxon>
        <taxon>Pseudomonadati</taxon>
        <taxon>Bacteroidota</taxon>
        <taxon>Flavobacteriia</taxon>
        <taxon>Flavobacteriales</taxon>
        <taxon>Flavobacteriaceae</taxon>
        <taxon>Aequorivita</taxon>
    </lineage>
</organism>
<evidence type="ECO:0000259" key="2">
    <source>
        <dbReference type="PROSITE" id="PS50110"/>
    </source>
</evidence>
<proteinExistence type="predicted"/>
<name>A0A5C6YZN7_9FLAO</name>
<gene>
    <name evidence="3" type="ORF">ESU54_10950</name>
</gene>
<sequence>METKMFNILIIDDHPLIAQAYMLALNELKKSKEDIDFIIDICHNCTDGYETIKETVSNKKSIDLVFLDISLPPTKDGKILSGEDLGIKFRELLPETKIIVSTTYSDNYRIHNIIKSVNPEGFLIKNDLDPDELIKAIEAVLDGKLYFTESVLEVLRNNVSSDHMLDSMDRRILYELSIGTKMKDIPNVLPLSIAGIEKRKRNLKVIFNIKKNSDKDLIQLAKKKGFI</sequence>
<dbReference type="Pfam" id="PF00072">
    <property type="entry name" value="Response_reg"/>
    <property type="match status" value="1"/>
</dbReference>
<accession>A0A5C6YZN7</accession>
<feature type="modified residue" description="4-aspartylphosphate" evidence="1">
    <location>
        <position position="68"/>
    </location>
</feature>
<keyword evidence="1" id="KW-0597">Phosphoprotein</keyword>
<dbReference type="PANTHER" id="PTHR45566">
    <property type="entry name" value="HTH-TYPE TRANSCRIPTIONAL REGULATOR YHJB-RELATED"/>
    <property type="match status" value="1"/>
</dbReference>
<dbReference type="RefSeq" id="WP_111844359.1">
    <property type="nucleotide sequence ID" value="NZ_UEGI01000006.1"/>
</dbReference>
<dbReference type="SUPFAM" id="SSF52172">
    <property type="entry name" value="CheY-like"/>
    <property type="match status" value="1"/>
</dbReference>
<dbReference type="AlphaFoldDB" id="A0A5C6YZN7"/>
<dbReference type="OrthoDB" id="651456at2"/>
<dbReference type="PANTHER" id="PTHR45566:SF1">
    <property type="entry name" value="HTH-TYPE TRANSCRIPTIONAL REGULATOR YHJB-RELATED"/>
    <property type="match status" value="1"/>
</dbReference>
<evidence type="ECO:0000256" key="1">
    <source>
        <dbReference type="PROSITE-ProRule" id="PRU00169"/>
    </source>
</evidence>
<dbReference type="PROSITE" id="PS50110">
    <property type="entry name" value="RESPONSE_REGULATORY"/>
    <property type="match status" value="1"/>
</dbReference>
<dbReference type="GO" id="GO:0000160">
    <property type="term" value="P:phosphorelay signal transduction system"/>
    <property type="evidence" value="ECO:0007669"/>
    <property type="project" value="InterPro"/>
</dbReference>
<dbReference type="Proteomes" id="UP000321497">
    <property type="component" value="Unassembled WGS sequence"/>
</dbReference>
<keyword evidence="4" id="KW-1185">Reference proteome</keyword>
<dbReference type="InterPro" id="IPR001789">
    <property type="entry name" value="Sig_transdc_resp-reg_receiver"/>
</dbReference>
<dbReference type="Gene3D" id="3.40.50.2300">
    <property type="match status" value="1"/>
</dbReference>